<proteinExistence type="predicted"/>
<organism evidence="1 2">
    <name type="scientific">Aminobacter niigataensis</name>
    <dbReference type="NCBI Taxonomy" id="83265"/>
    <lineage>
        <taxon>Bacteria</taxon>
        <taxon>Pseudomonadati</taxon>
        <taxon>Pseudomonadota</taxon>
        <taxon>Alphaproteobacteria</taxon>
        <taxon>Hyphomicrobiales</taxon>
        <taxon>Phyllobacteriaceae</taxon>
        <taxon>Aminobacter</taxon>
    </lineage>
</organism>
<dbReference type="Proteomes" id="UP000539538">
    <property type="component" value="Unassembled WGS sequence"/>
</dbReference>
<evidence type="ECO:0000313" key="1">
    <source>
        <dbReference type="EMBL" id="MBB4650587.1"/>
    </source>
</evidence>
<name>A0ABR6L1B0_9HYPH</name>
<reference evidence="1 2" key="1">
    <citation type="submission" date="2020-08" db="EMBL/GenBank/DDBJ databases">
        <title>Genomic Encyclopedia of Type Strains, Phase IV (KMG-IV): sequencing the most valuable type-strain genomes for metagenomic binning, comparative biology and taxonomic classification.</title>
        <authorList>
            <person name="Goeker M."/>
        </authorList>
    </citation>
    <scope>NUCLEOTIDE SEQUENCE [LARGE SCALE GENOMIC DNA]</scope>
    <source>
        <strain evidence="1 2">DSM 7050</strain>
    </source>
</reference>
<gene>
    <name evidence="1" type="ORF">GGQ99_002342</name>
</gene>
<dbReference type="RefSeq" id="WP_183262641.1">
    <property type="nucleotide sequence ID" value="NZ_BAAAVZ010000002.1"/>
</dbReference>
<keyword evidence="2" id="KW-1185">Reference proteome</keyword>
<protein>
    <submittedName>
        <fullName evidence="1">Uncharacterized protein</fullName>
    </submittedName>
</protein>
<comment type="caution">
    <text evidence="1">The sequence shown here is derived from an EMBL/GenBank/DDBJ whole genome shotgun (WGS) entry which is preliminary data.</text>
</comment>
<dbReference type="EMBL" id="JACHOT010000002">
    <property type="protein sequence ID" value="MBB4650587.1"/>
    <property type="molecule type" value="Genomic_DNA"/>
</dbReference>
<evidence type="ECO:0000313" key="2">
    <source>
        <dbReference type="Proteomes" id="UP000539538"/>
    </source>
</evidence>
<sequence length="149" mass="16743">MRHGGAGDLFPVAYARRIICRPEQFGDEILEGTVLHQRLSLPHDERSTELARLQCELTPQGICSYFVLMPKLSEFPSDKVIVSCEKCGMRKQYDRETMVRTGGDRTLAHLLDEIVARVGCPNASSLSVYDRCGAKYEELLALLKGRREG</sequence>
<accession>A0ABR6L1B0</accession>